<dbReference type="GO" id="GO:0005789">
    <property type="term" value="C:endoplasmic reticulum membrane"/>
    <property type="evidence" value="ECO:0007669"/>
    <property type="project" value="UniProtKB-SubCell"/>
</dbReference>
<evidence type="ECO:0000256" key="5">
    <source>
        <dbReference type="ARBA" id="ARBA00008392"/>
    </source>
</evidence>
<dbReference type="Gene3D" id="3.90.1150.10">
    <property type="entry name" value="Aspartate Aminotransferase, domain 1"/>
    <property type="match status" value="1"/>
</dbReference>
<evidence type="ECO:0000256" key="4">
    <source>
        <dbReference type="ARBA" id="ARBA00004991"/>
    </source>
</evidence>
<protein>
    <recommendedName>
        <fullName evidence="6">serine C-palmitoyltransferase</fullName>
        <ecNumber evidence="6">2.3.1.50</ecNumber>
    </recommendedName>
</protein>
<comment type="catalytic activity">
    <reaction evidence="11">
        <text>L-serine + hexadecanoyl-CoA + H(+) = 3-oxosphinganine + CO2 + CoA</text>
        <dbReference type="Rhea" id="RHEA:14761"/>
        <dbReference type="ChEBI" id="CHEBI:15378"/>
        <dbReference type="ChEBI" id="CHEBI:16526"/>
        <dbReference type="ChEBI" id="CHEBI:33384"/>
        <dbReference type="ChEBI" id="CHEBI:57287"/>
        <dbReference type="ChEBI" id="CHEBI:57379"/>
        <dbReference type="ChEBI" id="CHEBI:58299"/>
        <dbReference type="EC" id="2.3.1.50"/>
    </reaction>
</comment>
<evidence type="ECO:0000256" key="1">
    <source>
        <dbReference type="ARBA" id="ARBA00001933"/>
    </source>
</evidence>
<evidence type="ECO:0000259" key="13">
    <source>
        <dbReference type="Pfam" id="PF00155"/>
    </source>
</evidence>
<feature type="domain" description="Aminotransferase class I/classII large" evidence="13">
    <location>
        <begin position="30"/>
        <end position="417"/>
    </location>
</feature>
<sequence length="448" mass="49151">MLAISTTFDVVERTSKDNNKTLQRTSNNTRCLNLGSYNYLGFAAADEYCTTRVIESLKKYSASTCSVRVDGGTTKLHNELEELPARFVGKPAAILFGMCYVTNSAIIPCLIGKGGLIISDSLNHNLIVNRVRGSGATVRVFQHNSPAHLEEVLREQIAGGQPWTHRPWKNIIVIVEGIYSMEGELCKLPEIIVVSKKYKAYTYLDEAHSIGAVGQSSRGVCELLGVDRADVDIMMGTFTKSFGSCGGYIVASNEIIQHLKHSCPPHLYATSMSPPGVQHVISAIKVILGEDGSNRGAQKLARIRENSNFFRSELKKMGFEVLGDNDSPVMPIMLYNPAKIPAFSRECLRQKQSACSPYPSLFAPTGFVLPICHGTYKILIVQVAVVTVVFPVTPLLARARICISASHTREDLNKALDVSYQQSWRPCGHQIFHAEPPKIAGAGHDKLE</sequence>
<dbReference type="AlphaFoldDB" id="A0A3L6G341"/>
<dbReference type="ExpressionAtlas" id="A0A3L6G341">
    <property type="expression patterns" value="baseline and differential"/>
</dbReference>
<dbReference type="CDD" id="cd06454">
    <property type="entry name" value="KBL_like"/>
    <property type="match status" value="1"/>
</dbReference>
<keyword evidence="7" id="KW-0808">Transferase</keyword>
<reference evidence="14 15" key="1">
    <citation type="journal article" date="2018" name="Nat. Genet.">
        <title>Extensive intraspecific gene order and gene structural variations between Mo17 and other maize genomes.</title>
        <authorList>
            <person name="Sun S."/>
            <person name="Zhou Y."/>
            <person name="Chen J."/>
            <person name="Shi J."/>
            <person name="Zhao H."/>
            <person name="Zhao H."/>
            <person name="Song W."/>
            <person name="Zhang M."/>
            <person name="Cui Y."/>
            <person name="Dong X."/>
            <person name="Liu H."/>
            <person name="Ma X."/>
            <person name="Jiao Y."/>
            <person name="Wang B."/>
            <person name="Wei X."/>
            <person name="Stein J.C."/>
            <person name="Glaubitz J.C."/>
            <person name="Lu F."/>
            <person name="Yu G."/>
            <person name="Liang C."/>
            <person name="Fengler K."/>
            <person name="Li B."/>
            <person name="Rafalski A."/>
            <person name="Schnable P.S."/>
            <person name="Ware D.H."/>
            <person name="Buckler E.S."/>
            <person name="Lai J."/>
        </authorList>
    </citation>
    <scope>NUCLEOTIDE SEQUENCE [LARGE SCALE GENOMIC DNA]</scope>
    <source>
        <strain evidence="15">cv. Missouri 17</strain>
        <tissue evidence="14">Seedling</tissue>
    </source>
</reference>
<dbReference type="Gene3D" id="3.40.640.10">
    <property type="entry name" value="Type I PLP-dependent aspartate aminotransferase-like (Major domain)"/>
    <property type="match status" value="1"/>
</dbReference>
<comment type="similarity">
    <text evidence="5 12">Belongs to the class-II pyridoxal-phosphate-dependent aminotransferase family.</text>
</comment>
<evidence type="ECO:0000256" key="3">
    <source>
        <dbReference type="ARBA" id="ARBA00004760"/>
    </source>
</evidence>
<comment type="pathway">
    <text evidence="3">Lipid metabolism; sphingolipid metabolism.</text>
</comment>
<dbReference type="GO" id="GO:0004758">
    <property type="term" value="F:serine C-palmitoyltransferase activity"/>
    <property type="evidence" value="ECO:0007669"/>
    <property type="project" value="UniProtKB-EC"/>
</dbReference>
<evidence type="ECO:0000256" key="6">
    <source>
        <dbReference type="ARBA" id="ARBA00013220"/>
    </source>
</evidence>
<evidence type="ECO:0000256" key="10">
    <source>
        <dbReference type="ARBA" id="ARBA00022919"/>
    </source>
</evidence>
<keyword evidence="9 12" id="KW-0663">Pyridoxal phosphate</keyword>
<keyword evidence="8" id="KW-0256">Endoplasmic reticulum</keyword>
<name>A0A3L6G341_MAIZE</name>
<dbReference type="PANTHER" id="PTHR13693:SF3">
    <property type="entry name" value="LD36009P"/>
    <property type="match status" value="1"/>
</dbReference>
<dbReference type="InterPro" id="IPR015421">
    <property type="entry name" value="PyrdxlP-dep_Trfase_major"/>
</dbReference>
<dbReference type="PROSITE" id="PS00599">
    <property type="entry name" value="AA_TRANSFER_CLASS_2"/>
    <property type="match status" value="1"/>
</dbReference>
<evidence type="ECO:0000256" key="12">
    <source>
        <dbReference type="RuleBase" id="RU003693"/>
    </source>
</evidence>
<dbReference type="InterPro" id="IPR004839">
    <property type="entry name" value="Aminotransferase_I/II_large"/>
</dbReference>
<dbReference type="InterPro" id="IPR001917">
    <property type="entry name" value="Aminotrans_II_pyridoxalP_BS"/>
</dbReference>
<dbReference type="SUPFAM" id="SSF53383">
    <property type="entry name" value="PLP-dependent transferases"/>
    <property type="match status" value="1"/>
</dbReference>
<comment type="cofactor">
    <cofactor evidence="1 12">
        <name>pyridoxal 5'-phosphate</name>
        <dbReference type="ChEBI" id="CHEBI:597326"/>
    </cofactor>
</comment>
<evidence type="ECO:0000313" key="14">
    <source>
        <dbReference type="EMBL" id="PWZ41548.1"/>
    </source>
</evidence>
<dbReference type="GO" id="GO:0030170">
    <property type="term" value="F:pyridoxal phosphate binding"/>
    <property type="evidence" value="ECO:0007669"/>
    <property type="project" value="InterPro"/>
</dbReference>
<gene>
    <name evidence="14" type="primary">Os11g0516000_4</name>
    <name evidence="14" type="ORF">Zm00014a_004293</name>
</gene>
<comment type="subcellular location">
    <subcellularLocation>
        <location evidence="2">Endoplasmic reticulum membrane</location>
        <topology evidence="2">Single-pass membrane protein</topology>
    </subcellularLocation>
</comment>
<dbReference type="PANTHER" id="PTHR13693">
    <property type="entry name" value="CLASS II AMINOTRANSFERASE/8-AMINO-7-OXONONANOATE SYNTHASE"/>
    <property type="match status" value="1"/>
</dbReference>
<evidence type="ECO:0000256" key="11">
    <source>
        <dbReference type="ARBA" id="ARBA00048528"/>
    </source>
</evidence>
<dbReference type="InterPro" id="IPR015422">
    <property type="entry name" value="PyrdxlP-dep_Trfase_small"/>
</dbReference>
<dbReference type="EMBL" id="NCVQ01000003">
    <property type="protein sequence ID" value="PWZ41548.1"/>
    <property type="molecule type" value="Genomic_DNA"/>
</dbReference>
<accession>A0A3L6G341</accession>
<dbReference type="Proteomes" id="UP000251960">
    <property type="component" value="Chromosome 2"/>
</dbReference>
<evidence type="ECO:0000256" key="8">
    <source>
        <dbReference type="ARBA" id="ARBA00022824"/>
    </source>
</evidence>
<keyword evidence="10" id="KW-0746">Sphingolipid metabolism</keyword>
<proteinExistence type="inferred from homology"/>
<dbReference type="GO" id="GO:0006665">
    <property type="term" value="P:sphingolipid metabolic process"/>
    <property type="evidence" value="ECO:0007669"/>
    <property type="project" value="UniProtKB-UniPathway"/>
</dbReference>
<keyword evidence="10" id="KW-0443">Lipid metabolism</keyword>
<dbReference type="InterPro" id="IPR050087">
    <property type="entry name" value="AON_synthase_class-II"/>
</dbReference>
<dbReference type="EC" id="2.3.1.50" evidence="6"/>
<evidence type="ECO:0000313" key="15">
    <source>
        <dbReference type="Proteomes" id="UP000251960"/>
    </source>
</evidence>
<dbReference type="UniPathway" id="UPA00222"/>
<dbReference type="InterPro" id="IPR015424">
    <property type="entry name" value="PyrdxlP-dep_Trfase"/>
</dbReference>
<evidence type="ECO:0000256" key="7">
    <source>
        <dbReference type="ARBA" id="ARBA00022679"/>
    </source>
</evidence>
<comment type="caution">
    <text evidence="14">The sequence shown here is derived from an EMBL/GenBank/DDBJ whole genome shotgun (WGS) entry which is preliminary data.</text>
</comment>
<evidence type="ECO:0000256" key="9">
    <source>
        <dbReference type="ARBA" id="ARBA00022898"/>
    </source>
</evidence>
<comment type="pathway">
    <text evidence="4">Sphingolipid metabolism.</text>
</comment>
<organism evidence="14 15">
    <name type="scientific">Zea mays</name>
    <name type="common">Maize</name>
    <dbReference type="NCBI Taxonomy" id="4577"/>
    <lineage>
        <taxon>Eukaryota</taxon>
        <taxon>Viridiplantae</taxon>
        <taxon>Streptophyta</taxon>
        <taxon>Embryophyta</taxon>
        <taxon>Tracheophyta</taxon>
        <taxon>Spermatophyta</taxon>
        <taxon>Magnoliopsida</taxon>
        <taxon>Liliopsida</taxon>
        <taxon>Poales</taxon>
        <taxon>Poaceae</taxon>
        <taxon>PACMAD clade</taxon>
        <taxon>Panicoideae</taxon>
        <taxon>Andropogonodae</taxon>
        <taxon>Andropogoneae</taxon>
        <taxon>Tripsacinae</taxon>
        <taxon>Zea</taxon>
    </lineage>
</organism>
<dbReference type="Pfam" id="PF00155">
    <property type="entry name" value="Aminotran_1_2"/>
    <property type="match status" value="1"/>
</dbReference>
<evidence type="ECO:0000256" key="2">
    <source>
        <dbReference type="ARBA" id="ARBA00004389"/>
    </source>
</evidence>